<dbReference type="InterPro" id="IPR027417">
    <property type="entry name" value="P-loop_NTPase"/>
</dbReference>
<feature type="region of interest" description="Disordered" evidence="1">
    <location>
        <begin position="939"/>
        <end position="962"/>
    </location>
</feature>
<dbReference type="Proteomes" id="UP001174936">
    <property type="component" value="Unassembled WGS sequence"/>
</dbReference>
<dbReference type="Gene3D" id="3.40.50.300">
    <property type="entry name" value="P-loop containing nucleotide triphosphate hydrolases"/>
    <property type="match status" value="1"/>
</dbReference>
<organism evidence="3 4">
    <name type="scientific">Cercophora newfieldiana</name>
    <dbReference type="NCBI Taxonomy" id="92897"/>
    <lineage>
        <taxon>Eukaryota</taxon>
        <taxon>Fungi</taxon>
        <taxon>Dikarya</taxon>
        <taxon>Ascomycota</taxon>
        <taxon>Pezizomycotina</taxon>
        <taxon>Sordariomycetes</taxon>
        <taxon>Sordariomycetidae</taxon>
        <taxon>Sordariales</taxon>
        <taxon>Lasiosphaeriaceae</taxon>
        <taxon>Cercophora</taxon>
    </lineage>
</organism>
<evidence type="ECO:0000256" key="1">
    <source>
        <dbReference type="SAM" id="MobiDB-lite"/>
    </source>
</evidence>
<dbReference type="AlphaFoldDB" id="A0AA39Y069"/>
<dbReference type="SUPFAM" id="SSF52540">
    <property type="entry name" value="P-loop containing nucleoside triphosphate hydrolases"/>
    <property type="match status" value="1"/>
</dbReference>
<feature type="compositionally biased region" description="Pro residues" evidence="1">
    <location>
        <begin position="202"/>
        <end position="211"/>
    </location>
</feature>
<gene>
    <name evidence="3" type="ORF">B0T16DRAFT_377012</name>
</gene>
<accession>A0AA39Y069</accession>
<proteinExistence type="predicted"/>
<dbReference type="CDD" id="cd00009">
    <property type="entry name" value="AAA"/>
    <property type="match status" value="1"/>
</dbReference>
<dbReference type="InterPro" id="IPR003959">
    <property type="entry name" value="ATPase_AAA_core"/>
</dbReference>
<dbReference type="GO" id="GO:0005634">
    <property type="term" value="C:nucleus"/>
    <property type="evidence" value="ECO:0007669"/>
    <property type="project" value="TreeGrafter"/>
</dbReference>
<evidence type="ECO:0000259" key="2">
    <source>
        <dbReference type="SMART" id="SM00382"/>
    </source>
</evidence>
<dbReference type="Pfam" id="PF00004">
    <property type="entry name" value="AAA"/>
    <property type="match status" value="1"/>
</dbReference>
<reference evidence="3" key="1">
    <citation type="submission" date="2023-06" db="EMBL/GenBank/DDBJ databases">
        <title>Genome-scale phylogeny and comparative genomics of the fungal order Sordariales.</title>
        <authorList>
            <consortium name="Lawrence Berkeley National Laboratory"/>
            <person name="Hensen N."/>
            <person name="Bonometti L."/>
            <person name="Westerberg I."/>
            <person name="Brannstrom I.O."/>
            <person name="Guillou S."/>
            <person name="Cros-Aarteil S."/>
            <person name="Calhoun S."/>
            <person name="Haridas S."/>
            <person name="Kuo A."/>
            <person name="Mondo S."/>
            <person name="Pangilinan J."/>
            <person name="Riley R."/>
            <person name="Labutti K."/>
            <person name="Andreopoulos B."/>
            <person name="Lipzen A."/>
            <person name="Chen C."/>
            <person name="Yanf M."/>
            <person name="Daum C."/>
            <person name="Ng V."/>
            <person name="Clum A."/>
            <person name="Steindorff A."/>
            <person name="Ohm R."/>
            <person name="Martin F."/>
            <person name="Silar P."/>
            <person name="Natvig D."/>
            <person name="Lalanne C."/>
            <person name="Gautier V."/>
            <person name="Ament-Velasquez S.L."/>
            <person name="Kruys A."/>
            <person name="Hutchinson M.I."/>
            <person name="Powell A.J."/>
            <person name="Barry K."/>
            <person name="Miller A.N."/>
            <person name="Grigoriev I.V."/>
            <person name="Debuchy R."/>
            <person name="Gladieux P."/>
            <person name="Thoren M.H."/>
            <person name="Johannesson H."/>
        </authorList>
    </citation>
    <scope>NUCLEOTIDE SEQUENCE</scope>
    <source>
        <strain evidence="3">SMH2532-1</strain>
    </source>
</reference>
<evidence type="ECO:0000313" key="3">
    <source>
        <dbReference type="EMBL" id="KAK0643314.1"/>
    </source>
</evidence>
<dbReference type="SMART" id="SM00382">
    <property type="entry name" value="AAA"/>
    <property type="match status" value="1"/>
</dbReference>
<feature type="region of interest" description="Disordered" evidence="1">
    <location>
        <begin position="1"/>
        <end position="107"/>
    </location>
</feature>
<feature type="region of interest" description="Disordered" evidence="1">
    <location>
        <begin position="268"/>
        <end position="290"/>
    </location>
</feature>
<dbReference type="EMBL" id="JAULSV010000005">
    <property type="protein sequence ID" value="KAK0643314.1"/>
    <property type="molecule type" value="Genomic_DNA"/>
</dbReference>
<dbReference type="PANTHER" id="PTHR23389">
    <property type="entry name" value="CHROMOSOME TRANSMISSION FIDELITY FACTOR 18"/>
    <property type="match status" value="1"/>
</dbReference>
<dbReference type="GO" id="GO:0003677">
    <property type="term" value="F:DNA binding"/>
    <property type="evidence" value="ECO:0007669"/>
    <property type="project" value="TreeGrafter"/>
</dbReference>
<comment type="caution">
    <text evidence="3">The sequence shown here is derived from an EMBL/GenBank/DDBJ whole genome shotgun (WGS) entry which is preliminary data.</text>
</comment>
<dbReference type="GO" id="GO:0016887">
    <property type="term" value="F:ATP hydrolysis activity"/>
    <property type="evidence" value="ECO:0007669"/>
    <property type="project" value="InterPro"/>
</dbReference>
<dbReference type="InterPro" id="IPR003593">
    <property type="entry name" value="AAA+_ATPase"/>
</dbReference>
<feature type="compositionally biased region" description="Basic residues" evidence="1">
    <location>
        <begin position="269"/>
        <end position="278"/>
    </location>
</feature>
<evidence type="ECO:0000313" key="4">
    <source>
        <dbReference type="Proteomes" id="UP001174936"/>
    </source>
</evidence>
<feature type="domain" description="AAA+ ATPase" evidence="2">
    <location>
        <begin position="290"/>
        <end position="458"/>
    </location>
</feature>
<protein>
    <recommendedName>
        <fullName evidence="2">AAA+ ATPase domain-containing protein</fullName>
    </recommendedName>
</protein>
<sequence length="992" mass="108935">MAPSSPIAFPSSSPPANSKRPRPADHSNSAKPAQPAGPTKRRVFGGFVDDDSDDDDTAKGPSPKRRMTTHPILAIEHDADTQETAPAAQEVITTPPDSQLNDDSEEEAERYERLFGVQARSLPSSHVTTPLYQLSTCAGKTIPVRERKPTVSVSYKTMVAARSKTKEGRAKKEFYGIDIHELIDSANKEIAEARQQAAATPVTPPANPDKPVPSIESQHANPKKQKRTLLWTEKYRARNFMDLVGDDLTNRQVLRWLKRWDPLVFPHTAKNKSVRRHGQQNQQQEDEKPHRKILMLTGPPGLGKTTLAHVCARQAGYEVMEINASDDRSKDVVKGRIRTSLGTESVKTVENKKPQPGKQPKVARPVCVVVDEVDGVVSGSGGSGEGGFVKALIDLILLDQKNSSGAAASSGMSRRKKKSDDFRQMRPLILICNDVYHPSLRPLRQSGLAETIHVGKPSVEAVVTRLKSVFEKEGIPCEKDAARKLCESAWGMTTGLDAKKGLESNAEGDLRGIMVVGEWVAGRLKATSTDATPTLTRSWVDKHIVQSLSHGGGGARGLGRGGTKEIVTRIFQEGAGFPKQTVAISATKKTLHELPQAQLGFAEQQKKYAMDRLREMIETSGEIDRIMTGIFSEYPNRDFNDDCFLTKPNAAYEWMHFHDTCSSRLFGSQEWELIPYASQPILACHHLFASPRRYQPPPANASEAKWGDPTVAARPAPFTGPRADFEAHETEKVNRAALQGIQSKLPPHLYRSFRSPEDIAVGFLPFLARLVSPDVKPVVVGGSDKSGSVASVRREAEKAMVRRAAQVLAEVGIELQKGRIEDATAGPGARPQWVYRMEPDIDVLATYETASALSLSQAPTRYAVRQVLDQELQRTIAQRENAARQARLQMGGAVDPSFVFDDKENLSRHSKKGLNTNRVDISGPGGDVKRDFFGRIIVDKPNPLGEGDGNSGGGARRKKVKETGQRVWVTYHEGLNNAVTKPISLEEFLRGF</sequence>
<feature type="compositionally biased region" description="Low complexity" evidence="1">
    <location>
        <begin position="1"/>
        <end position="16"/>
    </location>
</feature>
<feature type="region of interest" description="Disordered" evidence="1">
    <location>
        <begin position="192"/>
        <end position="226"/>
    </location>
</feature>
<dbReference type="PANTHER" id="PTHR23389:SF3">
    <property type="entry name" value="CHROMOSOME TRANSMISSION FIDELITY PROTEIN 18 HOMOLOG"/>
    <property type="match status" value="1"/>
</dbReference>
<name>A0AA39Y069_9PEZI</name>
<dbReference type="GO" id="GO:0005524">
    <property type="term" value="F:ATP binding"/>
    <property type="evidence" value="ECO:0007669"/>
    <property type="project" value="InterPro"/>
</dbReference>
<keyword evidence="4" id="KW-1185">Reference proteome</keyword>